<organism evidence="1 2">
    <name type="scientific">Vairimorpha ceranae</name>
    <dbReference type="NCBI Taxonomy" id="40302"/>
    <lineage>
        <taxon>Eukaryota</taxon>
        <taxon>Fungi</taxon>
        <taxon>Fungi incertae sedis</taxon>
        <taxon>Microsporidia</taxon>
        <taxon>Nosematidae</taxon>
        <taxon>Vairimorpha</taxon>
    </lineage>
</organism>
<comment type="caution">
    <text evidence="1">The sequence shown here is derived from an EMBL/GenBank/DDBJ whole genome shotgun (WGS) entry which is preliminary data.</text>
</comment>
<dbReference type="EMBL" id="JPQZ01000021">
    <property type="protein sequence ID" value="KKO75456.1"/>
    <property type="molecule type" value="Genomic_DNA"/>
</dbReference>
<dbReference type="RefSeq" id="XP_024331198.1">
    <property type="nucleotide sequence ID" value="XM_024474585.1"/>
</dbReference>
<protein>
    <submittedName>
        <fullName evidence="1">Uncharacterized protein</fullName>
    </submittedName>
</protein>
<dbReference type="Proteomes" id="UP000034350">
    <property type="component" value="Unassembled WGS sequence"/>
</dbReference>
<name>A0A0F9WDE3_9MICR</name>
<accession>A0A0F9WDE3</accession>
<dbReference type="AlphaFoldDB" id="A0A0F9WDE3"/>
<dbReference type="VEuPathDB" id="MicrosporidiaDB:NCER_101534"/>
<evidence type="ECO:0000313" key="2">
    <source>
        <dbReference type="Proteomes" id="UP000034350"/>
    </source>
</evidence>
<keyword evidence="2" id="KW-1185">Reference proteome</keyword>
<reference evidence="1 2" key="1">
    <citation type="journal article" date="2015" name="Environ. Microbiol.">
        <title>Genome analyses suggest the presence of polyploidy and recent human-driven expansions in eight global populations of the honeybee pathogen Nosema ceranae.</title>
        <authorList>
            <person name="Pelin A."/>
            <person name="Selman M."/>
            <person name="Aris-Brosou S."/>
            <person name="Farinelli L."/>
            <person name="Corradi N."/>
        </authorList>
    </citation>
    <scope>NUCLEOTIDE SEQUENCE [LARGE SCALE GENOMIC DNA]</scope>
    <source>
        <strain evidence="1 2">PA08 1199</strain>
    </source>
</reference>
<evidence type="ECO:0000313" key="1">
    <source>
        <dbReference type="EMBL" id="KKO75456.1"/>
    </source>
</evidence>
<sequence>MFVCLLIGHIVSSENQQHRSRTSHVSSEYLHNIHEVEHTSRINSCLDLGITPNIVKNSVEKLELLFHIKQHPGPNYNLVKSSSMSALDYPITFDDTFDVKKDKSCIRRASTVANIPKTISYYEGLNTLGGIEPQIYRKRFGKNKSLSLGNINEGHTLDLPIESTIIYSDVEETDEDLFDLRKLSDYEVKEESCSDLSRKKGKQKMISNSCQSLVLQSSSSSESNYRKKRLQVKKTKGKNKKEQIDSFVNTSEIASSSSFMNIDKPKFLIGNVSLRESYFNSSESSDINFLLHFTELSKTNLDDNVETASNMEIAILPGEASSVPEQESDEAKTSSHFSDNMFFYYIPDYHVFSVTDEKLLKYKRRFGIACKLFEFDKKLLTSFTALVYAYKHYVDKFIQKKEHNVKKNLVSLFHSKYNKIRSILTNLGSLKDIDAIFEKVHQEKNKIYLNGKIVKLLKECSKEKDNQNIAFCTCIENVKYDINLLELAFYTIAQYCYQQL</sequence>
<dbReference type="VEuPathDB" id="MicrosporidiaDB:AAJ76_2100048517"/>
<proteinExistence type="predicted"/>
<gene>
    <name evidence="1" type="ORF">AAJ76_2100048517</name>
</gene>
<dbReference type="GeneID" id="36319510"/>
<dbReference type="VEuPathDB" id="MicrosporidiaDB:G9O61_00g014670"/>